<keyword evidence="5" id="KW-1185">Reference proteome</keyword>
<dbReference type="AlphaFoldDB" id="A0A2T6BJR9"/>
<dbReference type="InterPro" id="IPR012364">
    <property type="entry name" value="Oligosacch_lyase"/>
</dbReference>
<dbReference type="InterPro" id="IPR012480">
    <property type="entry name" value="Hepar_II_III_C"/>
</dbReference>
<accession>A0A2T6BJR9</accession>
<evidence type="ECO:0000256" key="1">
    <source>
        <dbReference type="ARBA" id="ARBA00004196"/>
    </source>
</evidence>
<dbReference type="PANTHER" id="PTHR38045:SF1">
    <property type="entry name" value="HEPARINASE II_III-LIKE PROTEIN"/>
    <property type="match status" value="1"/>
</dbReference>
<dbReference type="EMBL" id="QBKS01000001">
    <property type="protein sequence ID" value="PTX56311.1"/>
    <property type="molecule type" value="Genomic_DNA"/>
</dbReference>
<evidence type="ECO:0000313" key="5">
    <source>
        <dbReference type="Proteomes" id="UP000243978"/>
    </source>
</evidence>
<dbReference type="Gene3D" id="1.50.10.100">
    <property type="entry name" value="Chondroitin AC/alginate lyase"/>
    <property type="match status" value="1"/>
</dbReference>
<dbReference type="InterPro" id="IPR008929">
    <property type="entry name" value="Chondroitin_lyas"/>
</dbReference>
<evidence type="ECO:0000259" key="3">
    <source>
        <dbReference type="Pfam" id="PF16332"/>
    </source>
</evidence>
<dbReference type="Pfam" id="PF16332">
    <property type="entry name" value="DUF4962"/>
    <property type="match status" value="1"/>
</dbReference>
<dbReference type="Gene3D" id="2.70.98.70">
    <property type="match status" value="1"/>
</dbReference>
<dbReference type="PIRSF" id="PIRSF034409">
    <property type="entry name" value="Oligosach_lyase"/>
    <property type="match status" value="1"/>
</dbReference>
<dbReference type="Proteomes" id="UP000243978">
    <property type="component" value="Unassembled WGS sequence"/>
</dbReference>
<dbReference type="PANTHER" id="PTHR38045">
    <property type="entry name" value="CHROMOSOME 1, WHOLE GENOME SHOTGUN SEQUENCE"/>
    <property type="match status" value="1"/>
</dbReference>
<dbReference type="GO" id="GO:0016829">
    <property type="term" value="F:lyase activity"/>
    <property type="evidence" value="ECO:0007669"/>
    <property type="project" value="InterPro"/>
</dbReference>
<dbReference type="Pfam" id="PF07940">
    <property type="entry name" value="Hepar_II_III_C"/>
    <property type="match status" value="1"/>
</dbReference>
<sequence length="792" mass="88985">MNSLRPLRFFSLQESPRAMPTGTLPALDEPKAGRLNIQYAPDASCDVVENPPRFSWLPVIEAEAHYVLRVSTDPEFPKGKTQLFAPLPLNFFTPDAALAPGGYHWCYATCDASGAPTSAWSSVRSFIVADGLPETPLASRSERYAKADMAHPRLWLSPKLLKQFSKDVTKDPGHCAWDTFYETSVAPWMERDVMTEPAGYPNHERTAPIWRATYIACQELIYAIRHLAVGGKVTGDAAMIARAKEWLLEAASWNPAGATSRSYTDEWAFRVNLALAWGYDWLHDELTGEERDTVRAALLARTRETADHIIKHANIHLFPFDSHAVRAVSAVLVPSCIALLDEEDEARDWLDYSIEFLSTVYSPWGDSDGGWAEGPHYWMTGMAYLIDAANMIRSFAGIDLYKRPFFQATGDFPLYTKAPDTRRATFGDDSTMGDLPCLKIGYNLRQFAGVTGNGAYTWYYDEVKRNDAGTEMEFYNWGWWDFNFDEMVYQHDFGTVEATSPSELPVMRWFKGIGWVALQHKMDDPDAHIQFVMKSSPYGSISHSHGDQNAFCLAGFGEDLAIQSGYYVAFNSTMHQNWRRQTRSKNAILINGKGQYAGKDKAQAMRATGTITTCEDRGDHIYLQGDATEAYRSLSPEVSRVLRDVYFVNNSFFVIVDAVDAETPVSVDWLLHANAPMQLGANTFRYTGERAGFYGQFLWSEAGAPTLDQETGFPDVDPSEYEGLPVSTCLHATFPKAIRHRIATLLVPYSLKAPQRVFSFLDDQGYDCDLYFTDADERSFKVTVPKTFDVGR</sequence>
<organism evidence="4 5">
    <name type="scientific">Litoreibacter ponti</name>
    <dbReference type="NCBI Taxonomy" id="1510457"/>
    <lineage>
        <taxon>Bacteria</taxon>
        <taxon>Pseudomonadati</taxon>
        <taxon>Pseudomonadota</taxon>
        <taxon>Alphaproteobacteria</taxon>
        <taxon>Rhodobacterales</taxon>
        <taxon>Roseobacteraceae</taxon>
        <taxon>Litoreibacter</taxon>
    </lineage>
</organism>
<proteinExistence type="predicted"/>
<reference evidence="4 5" key="1">
    <citation type="submission" date="2018-04" db="EMBL/GenBank/DDBJ databases">
        <title>Genomic Encyclopedia of Archaeal and Bacterial Type Strains, Phase II (KMG-II): from individual species to whole genera.</title>
        <authorList>
            <person name="Goeker M."/>
        </authorList>
    </citation>
    <scope>NUCLEOTIDE SEQUENCE [LARGE SCALE GENOMIC DNA]</scope>
    <source>
        <strain evidence="4 5">DSM 100977</strain>
    </source>
</reference>
<evidence type="ECO:0000259" key="2">
    <source>
        <dbReference type="Pfam" id="PF07940"/>
    </source>
</evidence>
<feature type="domain" description="Heparinase II/III-like C-terminal" evidence="2">
    <location>
        <begin position="507"/>
        <end position="701"/>
    </location>
</feature>
<evidence type="ECO:0000313" key="4">
    <source>
        <dbReference type="EMBL" id="PTX56311.1"/>
    </source>
</evidence>
<dbReference type="Gene3D" id="2.60.40.10">
    <property type="entry name" value="Immunoglobulins"/>
    <property type="match status" value="1"/>
</dbReference>
<comment type="subcellular location">
    <subcellularLocation>
        <location evidence="1">Cell envelope</location>
    </subcellularLocation>
</comment>
<dbReference type="GO" id="GO:0030313">
    <property type="term" value="C:cell envelope"/>
    <property type="evidence" value="ECO:0007669"/>
    <property type="project" value="UniProtKB-SubCell"/>
</dbReference>
<dbReference type="InterPro" id="IPR032518">
    <property type="entry name" value="HepII_N"/>
</dbReference>
<protein>
    <submittedName>
        <fullName evidence="4">Heparinase II/III-like protein</fullName>
    </submittedName>
</protein>
<name>A0A2T6BJR9_9RHOB</name>
<dbReference type="SUPFAM" id="SSF48230">
    <property type="entry name" value="Chondroitin AC/alginate lyase"/>
    <property type="match status" value="1"/>
</dbReference>
<dbReference type="InterPro" id="IPR013783">
    <property type="entry name" value="Ig-like_fold"/>
</dbReference>
<feature type="domain" description="Heparinase II N-terminal" evidence="3">
    <location>
        <begin position="61"/>
        <end position="434"/>
    </location>
</feature>
<comment type="caution">
    <text evidence="4">The sequence shown here is derived from an EMBL/GenBank/DDBJ whole genome shotgun (WGS) entry which is preliminary data.</text>
</comment>
<gene>
    <name evidence="4" type="ORF">C8N43_0966</name>
</gene>